<evidence type="ECO:0000256" key="1">
    <source>
        <dbReference type="SAM" id="MobiDB-lite"/>
    </source>
</evidence>
<feature type="compositionally biased region" description="Low complexity" evidence="1">
    <location>
        <begin position="113"/>
        <end position="125"/>
    </location>
</feature>
<feature type="region of interest" description="Disordered" evidence="1">
    <location>
        <begin position="1"/>
        <end position="196"/>
    </location>
</feature>
<dbReference type="VEuPathDB" id="ToxoDB:CSUI_004007"/>
<evidence type="ECO:0000313" key="3">
    <source>
        <dbReference type="Proteomes" id="UP000221165"/>
    </source>
</evidence>
<dbReference type="EMBL" id="MIGC01001798">
    <property type="protein sequence ID" value="PHJ22151.1"/>
    <property type="molecule type" value="Genomic_DNA"/>
</dbReference>
<feature type="compositionally biased region" description="Basic and acidic residues" evidence="1">
    <location>
        <begin position="177"/>
        <end position="188"/>
    </location>
</feature>
<dbReference type="OrthoDB" id="331580at2759"/>
<dbReference type="AlphaFoldDB" id="A0A2C6KDM7"/>
<keyword evidence="3" id="KW-1185">Reference proteome</keyword>
<feature type="compositionally biased region" description="Basic and acidic residues" evidence="1">
    <location>
        <begin position="1"/>
        <end position="13"/>
    </location>
</feature>
<gene>
    <name evidence="2" type="ORF">CSUI_004007</name>
</gene>
<reference evidence="2 3" key="1">
    <citation type="journal article" date="2017" name="Int. J. Parasitol.">
        <title>The genome of the protozoan parasite Cystoisospora suis and a reverse vaccinology approach to identify vaccine candidates.</title>
        <authorList>
            <person name="Palmieri N."/>
            <person name="Shrestha A."/>
            <person name="Ruttkowski B."/>
            <person name="Beck T."/>
            <person name="Vogl C."/>
            <person name="Tomley F."/>
            <person name="Blake D.P."/>
            <person name="Joachim A."/>
        </authorList>
    </citation>
    <scope>NUCLEOTIDE SEQUENCE [LARGE SCALE GENOMIC DNA]</scope>
    <source>
        <strain evidence="2 3">Wien I</strain>
    </source>
</reference>
<dbReference type="PANTHER" id="PTHR33828:SF2">
    <property type="entry name" value="NUCLEOLIN"/>
    <property type="match status" value="1"/>
</dbReference>
<protein>
    <submittedName>
        <fullName evidence="2">High mobility group protein b1</fullName>
    </submittedName>
</protein>
<feature type="compositionally biased region" description="Basic and acidic residues" evidence="1">
    <location>
        <begin position="46"/>
        <end position="60"/>
    </location>
</feature>
<dbReference type="PANTHER" id="PTHR33828">
    <property type="entry name" value="OS05G0596200 PROTEIN"/>
    <property type="match status" value="1"/>
</dbReference>
<sequence length="284" mass="30561">MVDRTSSDSDVPLKKKRSTKSSKSSFRNEEGDADSEDSMPIKKRRECATRAREASKKTLLAEEADDDHASGSGDADSEDLEYDKLDGKTKKGKQRAPSTKQRPPRKATGAPKGNSNTAAGAGASSKPKRKPAKAASGTEGEKKSPNPAAGRKPRGAGGGGARRGRAKEEEEEEEVPNDARKYFKEGQKHITPPNGEGTRAFYESLYEENPNSLIALRYVIEYGVLTGTKLHESLPKYALLKELGAFKGAGGGVQPEFKEGLSEQQLAAAKKALEVKGWTGLKKK</sequence>
<accession>A0A2C6KDM7</accession>
<proteinExistence type="predicted"/>
<name>A0A2C6KDM7_9APIC</name>
<evidence type="ECO:0000313" key="2">
    <source>
        <dbReference type="EMBL" id="PHJ22151.1"/>
    </source>
</evidence>
<dbReference type="RefSeq" id="XP_067923828.1">
    <property type="nucleotide sequence ID" value="XM_068064202.1"/>
</dbReference>
<dbReference type="GeneID" id="94427413"/>
<organism evidence="2 3">
    <name type="scientific">Cystoisospora suis</name>
    <dbReference type="NCBI Taxonomy" id="483139"/>
    <lineage>
        <taxon>Eukaryota</taxon>
        <taxon>Sar</taxon>
        <taxon>Alveolata</taxon>
        <taxon>Apicomplexa</taxon>
        <taxon>Conoidasida</taxon>
        <taxon>Coccidia</taxon>
        <taxon>Eucoccidiorida</taxon>
        <taxon>Eimeriorina</taxon>
        <taxon>Sarcocystidae</taxon>
        <taxon>Cystoisospora</taxon>
    </lineage>
</organism>
<comment type="caution">
    <text evidence="2">The sequence shown here is derived from an EMBL/GenBank/DDBJ whole genome shotgun (WGS) entry which is preliminary data.</text>
</comment>
<dbReference type="Proteomes" id="UP000221165">
    <property type="component" value="Unassembled WGS sequence"/>
</dbReference>